<evidence type="ECO:0000256" key="1">
    <source>
        <dbReference type="ARBA" id="ARBA00022630"/>
    </source>
</evidence>
<dbReference type="PANTHER" id="PTHR43656">
    <property type="entry name" value="BINDING OXIDOREDUCTASE, PUTATIVE (AFU_ORTHOLOGUE AFUA_2G08260)-RELATED"/>
    <property type="match status" value="1"/>
</dbReference>
<dbReference type="GO" id="GO:0010181">
    <property type="term" value="F:FMN binding"/>
    <property type="evidence" value="ECO:0007669"/>
    <property type="project" value="InterPro"/>
</dbReference>
<dbReference type="InterPro" id="IPR001155">
    <property type="entry name" value="OxRdtase_FMN_N"/>
</dbReference>
<sequence length="95" mass="10193">MVEYSFVNESGRSEVNQLGAHKDDCIQGMASIAEAIHESGAKAGFQLTHCGGKAQLDVCPDLMGPSGITVPAYDRTLPKPRDMVQRTYINGIAIL</sequence>
<evidence type="ECO:0000313" key="4">
    <source>
        <dbReference type="EMBL" id="GAL20185.1"/>
    </source>
</evidence>
<name>A0A090RXI9_9VIBR</name>
<dbReference type="PANTHER" id="PTHR43656:SF2">
    <property type="entry name" value="BINDING OXIDOREDUCTASE, PUTATIVE (AFU_ORTHOLOGUE AFUA_2G08260)-RELATED"/>
    <property type="match status" value="1"/>
</dbReference>
<dbReference type="STRING" id="990268.JCM19235_4385"/>
<reference evidence="4 5" key="1">
    <citation type="submission" date="2014-09" db="EMBL/GenBank/DDBJ databases">
        <title>Vibrio maritimus JCM 19235. (C45) whole genome shotgun sequence.</title>
        <authorList>
            <person name="Sawabe T."/>
            <person name="Meirelles P."/>
            <person name="Nakanishi M."/>
            <person name="Sayaka M."/>
            <person name="Hattori M."/>
            <person name="Ohkuma M."/>
        </authorList>
    </citation>
    <scope>NUCLEOTIDE SEQUENCE [LARGE SCALE GENOMIC DNA]</scope>
    <source>
        <strain evidence="5">JCM19235</strain>
    </source>
</reference>
<gene>
    <name evidence="4" type="ORF">JCM19235_4385</name>
</gene>
<dbReference type="GO" id="GO:0016491">
    <property type="term" value="F:oxidoreductase activity"/>
    <property type="evidence" value="ECO:0007669"/>
    <property type="project" value="UniProtKB-KW"/>
</dbReference>
<dbReference type="InterPro" id="IPR013785">
    <property type="entry name" value="Aldolase_TIM"/>
</dbReference>
<dbReference type="Pfam" id="PF00724">
    <property type="entry name" value="Oxidored_FMN"/>
    <property type="match status" value="1"/>
</dbReference>
<evidence type="ECO:0000256" key="2">
    <source>
        <dbReference type="ARBA" id="ARBA00023002"/>
    </source>
</evidence>
<dbReference type="InterPro" id="IPR051799">
    <property type="entry name" value="NADH_flavin_oxidoreductase"/>
</dbReference>
<dbReference type="Gene3D" id="3.20.20.70">
    <property type="entry name" value="Aldolase class I"/>
    <property type="match status" value="1"/>
</dbReference>
<proteinExistence type="predicted"/>
<evidence type="ECO:0000259" key="3">
    <source>
        <dbReference type="Pfam" id="PF00724"/>
    </source>
</evidence>
<dbReference type="EMBL" id="BBMR01000005">
    <property type="protein sequence ID" value="GAL20185.1"/>
    <property type="molecule type" value="Genomic_DNA"/>
</dbReference>
<dbReference type="Proteomes" id="UP000029228">
    <property type="component" value="Unassembled WGS sequence"/>
</dbReference>
<keyword evidence="2" id="KW-0560">Oxidoreductase</keyword>
<evidence type="ECO:0000313" key="5">
    <source>
        <dbReference type="Proteomes" id="UP000029228"/>
    </source>
</evidence>
<accession>A0A090RXI9</accession>
<keyword evidence="1" id="KW-0285">Flavoprotein</keyword>
<feature type="domain" description="NADH:flavin oxidoreductase/NADH oxidase N-terminal" evidence="3">
    <location>
        <begin position="2"/>
        <end position="66"/>
    </location>
</feature>
<protein>
    <recommendedName>
        <fullName evidence="3">NADH:flavin oxidoreductase/NADH oxidase N-terminal domain-containing protein</fullName>
    </recommendedName>
</protein>
<dbReference type="SUPFAM" id="SSF51395">
    <property type="entry name" value="FMN-linked oxidoreductases"/>
    <property type="match status" value="1"/>
</dbReference>
<dbReference type="AlphaFoldDB" id="A0A090RXI9"/>
<comment type="caution">
    <text evidence="4">The sequence shown here is derived from an EMBL/GenBank/DDBJ whole genome shotgun (WGS) entry which is preliminary data.</text>
</comment>
<organism evidence="4 5">
    <name type="scientific">Vibrio maritimus</name>
    <dbReference type="NCBI Taxonomy" id="990268"/>
    <lineage>
        <taxon>Bacteria</taxon>
        <taxon>Pseudomonadati</taxon>
        <taxon>Pseudomonadota</taxon>
        <taxon>Gammaproteobacteria</taxon>
        <taxon>Vibrionales</taxon>
        <taxon>Vibrionaceae</taxon>
        <taxon>Vibrio</taxon>
    </lineage>
</organism>
<keyword evidence="5" id="KW-1185">Reference proteome</keyword>